<feature type="binding site" evidence="2">
    <location>
        <position position="59"/>
    </location>
    <ligand>
        <name>substrate</name>
    </ligand>
</feature>
<evidence type="ECO:0000256" key="1">
    <source>
        <dbReference type="PIRSR" id="PIRSR613078-1"/>
    </source>
</evidence>
<feature type="binding site" evidence="2">
    <location>
        <begin position="7"/>
        <end position="14"/>
    </location>
    <ligand>
        <name>substrate</name>
    </ligand>
</feature>
<organism evidence="3 4">
    <name type="scientific">Brevibacillus centrosporus</name>
    <dbReference type="NCBI Taxonomy" id="54910"/>
    <lineage>
        <taxon>Bacteria</taxon>
        <taxon>Bacillati</taxon>
        <taxon>Bacillota</taxon>
        <taxon>Bacilli</taxon>
        <taxon>Bacillales</taxon>
        <taxon>Paenibacillaceae</taxon>
        <taxon>Brevibacillus</taxon>
    </lineage>
</organism>
<dbReference type="EMBL" id="FORT01000001">
    <property type="protein sequence ID" value="SFI85566.1"/>
    <property type="molecule type" value="Genomic_DNA"/>
</dbReference>
<gene>
    <name evidence="3" type="ORF">SAMN05518846_101360</name>
</gene>
<dbReference type="GO" id="GO:0016791">
    <property type="term" value="F:phosphatase activity"/>
    <property type="evidence" value="ECO:0007669"/>
    <property type="project" value="TreeGrafter"/>
</dbReference>
<sequence length="207" mass="23994">MKWLWIRHAETEMNRQKRYLGHSDVSLNEQGLHEAEELAQRLAGDEYGSVQLYSSDLQRCVQTAKPLASRRGVPIVTVPALRELSFGQWELLTYDELMQKDKERATQWYDDPFAYRPPDGESLLQLGERVDGWLRGMLREALAQKQGATKVLVTHGGVIRWFQSAWLLQDPSRYWQTEGLKNGEAMLVEWNGQCFVKQSLRNERGSR</sequence>
<dbReference type="Pfam" id="PF00300">
    <property type="entry name" value="His_Phos_1"/>
    <property type="match status" value="1"/>
</dbReference>
<keyword evidence="4" id="KW-1185">Reference proteome</keyword>
<reference evidence="4" key="1">
    <citation type="submission" date="2016-10" db="EMBL/GenBank/DDBJ databases">
        <authorList>
            <person name="Varghese N."/>
            <person name="Submissions S."/>
        </authorList>
    </citation>
    <scope>NUCLEOTIDE SEQUENCE [LARGE SCALE GENOMIC DNA]</scope>
    <source>
        <strain evidence="4">OK042</strain>
    </source>
</reference>
<dbReference type="InterPro" id="IPR029033">
    <property type="entry name" value="His_PPase_superfam"/>
</dbReference>
<dbReference type="InterPro" id="IPR013078">
    <property type="entry name" value="His_Pase_superF_clade-1"/>
</dbReference>
<dbReference type="CDD" id="cd07067">
    <property type="entry name" value="HP_PGM_like"/>
    <property type="match status" value="1"/>
</dbReference>
<dbReference type="Gene3D" id="3.40.50.1240">
    <property type="entry name" value="Phosphoglycerate mutase-like"/>
    <property type="match status" value="1"/>
</dbReference>
<proteinExistence type="predicted"/>
<dbReference type="Proteomes" id="UP000198915">
    <property type="component" value="Unassembled WGS sequence"/>
</dbReference>
<feature type="active site" description="Proton donor/acceptor" evidence="1">
    <location>
        <position position="83"/>
    </location>
</feature>
<accession>A0A1I3LM65</accession>
<dbReference type="InterPro" id="IPR050275">
    <property type="entry name" value="PGM_Phosphatase"/>
</dbReference>
<name>A0A1I3LM65_9BACL</name>
<dbReference type="PANTHER" id="PTHR48100">
    <property type="entry name" value="BROAD-SPECIFICITY PHOSPHATASE YOR283W-RELATED"/>
    <property type="match status" value="1"/>
</dbReference>
<protein>
    <submittedName>
        <fullName evidence="3">Alpha-ribazole phosphatase</fullName>
    </submittedName>
</protein>
<feature type="active site" description="Tele-phosphohistidine intermediate" evidence="1">
    <location>
        <position position="8"/>
    </location>
</feature>
<evidence type="ECO:0000313" key="4">
    <source>
        <dbReference type="Proteomes" id="UP000198915"/>
    </source>
</evidence>
<dbReference type="SUPFAM" id="SSF53254">
    <property type="entry name" value="Phosphoglycerate mutase-like"/>
    <property type="match status" value="1"/>
</dbReference>
<evidence type="ECO:0000256" key="2">
    <source>
        <dbReference type="PIRSR" id="PIRSR613078-2"/>
    </source>
</evidence>
<dbReference type="RefSeq" id="WP_092266241.1">
    <property type="nucleotide sequence ID" value="NZ_FORT01000001.1"/>
</dbReference>
<dbReference type="AlphaFoldDB" id="A0A1I3LM65"/>
<dbReference type="STRING" id="1884381.SAMN05518846_101360"/>
<evidence type="ECO:0000313" key="3">
    <source>
        <dbReference type="EMBL" id="SFI85566.1"/>
    </source>
</evidence>
<dbReference type="SMART" id="SM00855">
    <property type="entry name" value="PGAM"/>
    <property type="match status" value="1"/>
</dbReference>